<sequence>MHNTLPPFDPKDALDGVLVPAHVLSERKKSQSLLEQAQGYAKKIVKHAELDACDIRNTAFSAGYQAGIMLSVTTVADYLQNSDEIYRQFHAQVNRSMQHNLRHVLDGEKIFGLLIEGWLGEIIQKKERQKPLVLLIPALSPNTQSDLVAFIKTIWKGEVQVKHHAENRYVIKHDDMIAEFAPEAWISQQKVATEYSQQLMKELSLLSREAVEHLLGELAKRLIN</sequence>
<gene>
    <name evidence="1" type="ORF">O1V66_09145</name>
</gene>
<protein>
    <submittedName>
        <fullName evidence="1">Uncharacterized protein</fullName>
    </submittedName>
</protein>
<dbReference type="RefSeq" id="WP_045046701.1">
    <property type="nucleotide sequence ID" value="NZ_CP114058.1"/>
</dbReference>
<proteinExistence type="predicted"/>
<organism evidence="1 2">
    <name type="scientific">Rouxiella chamberiensis</name>
    <dbReference type="NCBI Taxonomy" id="1513468"/>
    <lineage>
        <taxon>Bacteria</taxon>
        <taxon>Pseudomonadati</taxon>
        <taxon>Pseudomonadota</taxon>
        <taxon>Gammaproteobacteria</taxon>
        <taxon>Enterobacterales</taxon>
        <taxon>Yersiniaceae</taxon>
        <taxon>Rouxiella</taxon>
    </lineage>
</organism>
<evidence type="ECO:0000313" key="1">
    <source>
        <dbReference type="EMBL" id="WAT02678.1"/>
    </source>
</evidence>
<name>A0ABY7HTX6_9GAMM</name>
<dbReference type="Proteomes" id="UP001164712">
    <property type="component" value="Chromosome"/>
</dbReference>
<evidence type="ECO:0000313" key="2">
    <source>
        <dbReference type="Proteomes" id="UP001164712"/>
    </source>
</evidence>
<accession>A0ABY7HTX6</accession>
<reference evidence="1" key="1">
    <citation type="submission" date="2022-12" db="EMBL/GenBank/DDBJ databases">
        <title>Complete genome sequence of an Australian strain of Rouxiella badensis DAR84756 and resolution of the R. badensis DSM100043 and R. chamberiensis DSM28324 genomes.</title>
        <authorList>
            <person name="Paul S."/>
            <person name="Anderson P.J."/>
            <person name="Maynard G."/>
            <person name="Dyall-Smith M."/>
            <person name="Kudinha T."/>
        </authorList>
    </citation>
    <scope>NUCLEOTIDE SEQUENCE</scope>
    <source>
        <strain evidence="1">DSM 28324</strain>
    </source>
</reference>
<dbReference type="EMBL" id="CP114058">
    <property type="protein sequence ID" value="WAT02678.1"/>
    <property type="molecule type" value="Genomic_DNA"/>
</dbReference>
<keyword evidence="2" id="KW-1185">Reference proteome</keyword>